<feature type="transmembrane region" description="Helical" evidence="1">
    <location>
        <begin position="6"/>
        <end position="24"/>
    </location>
</feature>
<dbReference type="InterPro" id="IPR011933">
    <property type="entry name" value="Double_TM_dom"/>
</dbReference>
<evidence type="ECO:0000259" key="2">
    <source>
        <dbReference type="Pfam" id="PF07584"/>
    </source>
</evidence>
<evidence type="ECO:0000313" key="4">
    <source>
        <dbReference type="Proteomes" id="UP000240357"/>
    </source>
</evidence>
<name>A0A2T2YGD7_9BACT</name>
<comment type="caution">
    <text evidence="3">The sequence shown here is derived from an EMBL/GenBank/DDBJ whole genome shotgun (WGS) entry which is preliminary data.</text>
</comment>
<feature type="domain" description="Aerotolerance regulator N-terminal" evidence="2">
    <location>
        <begin position="1"/>
        <end position="76"/>
    </location>
</feature>
<keyword evidence="1" id="KW-1133">Transmembrane helix</keyword>
<organism evidence="3 4">
    <name type="scientific">Adhaeribacter arboris</name>
    <dbReference type="NCBI Taxonomy" id="2072846"/>
    <lineage>
        <taxon>Bacteria</taxon>
        <taxon>Pseudomonadati</taxon>
        <taxon>Bacteroidota</taxon>
        <taxon>Cytophagia</taxon>
        <taxon>Cytophagales</taxon>
        <taxon>Hymenobacteraceae</taxon>
        <taxon>Adhaeribacter</taxon>
    </lineage>
</organism>
<evidence type="ECO:0000256" key="1">
    <source>
        <dbReference type="SAM" id="Phobius"/>
    </source>
</evidence>
<protein>
    <recommendedName>
        <fullName evidence="2">Aerotolerance regulator N-terminal domain-containing protein</fullName>
    </recommendedName>
</protein>
<dbReference type="OrthoDB" id="9810200at2"/>
<keyword evidence="1" id="KW-0472">Membrane</keyword>
<keyword evidence="4" id="KW-1185">Reference proteome</keyword>
<feature type="transmembrane region" description="Helical" evidence="1">
    <location>
        <begin position="650"/>
        <end position="669"/>
    </location>
</feature>
<gene>
    <name evidence="3" type="ORF">AHMF7605_14120</name>
</gene>
<dbReference type="RefSeq" id="WP_106930342.1">
    <property type="nucleotide sequence ID" value="NZ_PYFT01000001.1"/>
</dbReference>
<dbReference type="Pfam" id="PF07584">
    <property type="entry name" value="BatA"/>
    <property type="match status" value="1"/>
</dbReference>
<dbReference type="AlphaFoldDB" id="A0A2T2YGD7"/>
<dbReference type="SUPFAM" id="SSF52317">
    <property type="entry name" value="Class I glutamine amidotransferase-like"/>
    <property type="match status" value="1"/>
</dbReference>
<accession>A0A2T2YGD7</accession>
<evidence type="ECO:0000313" key="3">
    <source>
        <dbReference type="EMBL" id="PSR54564.1"/>
    </source>
</evidence>
<dbReference type="InterPro" id="IPR024163">
    <property type="entry name" value="Aerotolerance_reg_N"/>
</dbReference>
<dbReference type="Proteomes" id="UP000240357">
    <property type="component" value="Unassembled WGS sequence"/>
</dbReference>
<dbReference type="InterPro" id="IPR029062">
    <property type="entry name" value="Class_I_gatase-like"/>
</dbReference>
<keyword evidence="1" id="KW-0812">Transmembrane</keyword>
<reference evidence="3 4" key="1">
    <citation type="submission" date="2018-03" db="EMBL/GenBank/DDBJ databases">
        <title>Adhaeribacter sp. HMF7605 Genome sequencing and assembly.</title>
        <authorList>
            <person name="Kang H."/>
            <person name="Kang J."/>
            <person name="Cha I."/>
            <person name="Kim H."/>
            <person name="Joh K."/>
        </authorList>
    </citation>
    <scope>NUCLEOTIDE SEQUENCE [LARGE SCALE GENOMIC DNA]</scope>
    <source>
        <strain evidence="3 4">HMF7605</strain>
    </source>
</reference>
<proteinExistence type="predicted"/>
<dbReference type="EMBL" id="PYFT01000001">
    <property type="protein sequence ID" value="PSR54564.1"/>
    <property type="molecule type" value="Genomic_DNA"/>
</dbReference>
<dbReference type="NCBIfam" id="TIGR02226">
    <property type="entry name" value="two_anch"/>
    <property type="match status" value="1"/>
</dbReference>
<feature type="transmembrane region" description="Helical" evidence="1">
    <location>
        <begin position="56"/>
        <end position="74"/>
    </location>
</feature>
<dbReference type="PANTHER" id="PTHR37464">
    <property type="entry name" value="BLL2463 PROTEIN"/>
    <property type="match status" value="1"/>
</dbReference>
<sequence>MSFLFPNFLYGFFAISIPIIIHLVQLRRAKRVFFTNLTFIKEVKNITASHRKLKQWLILLARILFIASLVLLFSQPYQSNGNKISLSTNRAKVFVDNSSSMQNEAKVGNNSLLQTALDQANDLTKFFNINTSFQLSTNTKLSYIDLNKSNYLKQIGLVKESVNSRSLLSIFSWFNQEEDRKPFKGFIFSDFQKSVFKPNSFQLADNTNEYYLVPVQSLNEDNLFIDTVYSEDVFIRQNEENTLQVRIRNVGNTERKGCQVKFFIDNKQVSALSLDVPPARTVPFTLNYRLSNNKIANCRIVIEDFPVTFDDTYYFNLKPSESIKILEINASSLIGNNLFTNENIFQYGTSSINSINYKQISQADLIILNSIKEIDAPLADNLRAFVQDGGNVLIIPADKLDYSSYQSLLAKLQLSNVQLVQNQQGISKSLLAYPEIRSPFFQNIFSEQNRNTILPQATRLWHWNRSGSDILSFKEGGSFLSSFRIGSGQVYMFASPLTDAYSDFQNHALFVPVMYKIAMLSSRQQQPLAYSMSNRILSVPLKQNMSADQIVQLRKDSISFIPEQQVRKNELVLGVPVEANEAGFYELTQKDTVLTKLAFNFDKRESYLKQFTVQELQNFTAGQKNIHVVNAASELDLKKEFTTENLGIPLWKYCLILCLVFMFTEVLLIRYF</sequence>
<dbReference type="PANTHER" id="PTHR37464:SF1">
    <property type="entry name" value="BLL2463 PROTEIN"/>
    <property type="match status" value="1"/>
</dbReference>